<dbReference type="FunFam" id="3.30.70.270:FF:000001">
    <property type="entry name" value="Diguanylate cyclase domain protein"/>
    <property type="match status" value="1"/>
</dbReference>
<dbReference type="PANTHER" id="PTHR45138">
    <property type="entry name" value="REGULATORY COMPONENTS OF SENSORY TRANSDUCTION SYSTEM"/>
    <property type="match status" value="1"/>
</dbReference>
<comment type="catalytic activity">
    <reaction evidence="5">
        <text>2 GTP = 3',3'-c-di-GMP + 2 diphosphate</text>
        <dbReference type="Rhea" id="RHEA:24898"/>
        <dbReference type="ChEBI" id="CHEBI:33019"/>
        <dbReference type="ChEBI" id="CHEBI:37565"/>
        <dbReference type="ChEBI" id="CHEBI:58805"/>
        <dbReference type="EC" id="2.7.7.65"/>
    </reaction>
</comment>
<evidence type="ECO:0000256" key="6">
    <source>
        <dbReference type="SAM" id="Phobius"/>
    </source>
</evidence>
<dbReference type="InterPro" id="IPR050469">
    <property type="entry name" value="Diguanylate_Cyclase"/>
</dbReference>
<dbReference type="InterPro" id="IPR033444">
    <property type="entry name" value="MASE5"/>
</dbReference>
<organism evidence="8 9">
    <name type="scientific">Pseudenterobacter timonensis</name>
    <dbReference type="NCBI Taxonomy" id="1755099"/>
    <lineage>
        <taxon>Bacteria</taxon>
        <taxon>Pseudomonadati</taxon>
        <taxon>Pseudomonadota</taxon>
        <taxon>Gammaproteobacteria</taxon>
        <taxon>Enterobacterales</taxon>
        <taxon>Enterobacteriaceae</taxon>
        <taxon>Pseudenterobacter</taxon>
    </lineage>
</organism>
<dbReference type="Proteomes" id="UP001248822">
    <property type="component" value="Unassembled WGS sequence"/>
</dbReference>
<evidence type="ECO:0000259" key="7">
    <source>
        <dbReference type="PROSITE" id="PS50887"/>
    </source>
</evidence>
<proteinExistence type="predicted"/>
<evidence type="ECO:0000256" key="5">
    <source>
        <dbReference type="ARBA" id="ARBA00034247"/>
    </source>
</evidence>
<accession>A0AAE4DN61</accession>
<evidence type="ECO:0000256" key="4">
    <source>
        <dbReference type="ARBA" id="ARBA00023134"/>
    </source>
</evidence>
<feature type="transmembrane region" description="Helical" evidence="6">
    <location>
        <begin position="165"/>
        <end position="185"/>
    </location>
</feature>
<evidence type="ECO:0000256" key="1">
    <source>
        <dbReference type="ARBA" id="ARBA00001946"/>
    </source>
</evidence>
<evidence type="ECO:0000313" key="9">
    <source>
        <dbReference type="Proteomes" id="UP001248822"/>
    </source>
</evidence>
<dbReference type="EC" id="2.7.7.65" evidence="3"/>
<protein>
    <recommendedName>
        <fullName evidence="3">diguanylate cyclase</fullName>
        <ecNumber evidence="3">2.7.7.65</ecNumber>
    </recommendedName>
</protein>
<dbReference type="NCBIfam" id="TIGR00254">
    <property type="entry name" value="GGDEF"/>
    <property type="match status" value="1"/>
</dbReference>
<gene>
    <name evidence="8" type="ORF">O7047_09545</name>
</gene>
<keyword evidence="6" id="KW-0812">Transmembrane</keyword>
<feature type="domain" description="GGDEF" evidence="7">
    <location>
        <begin position="236"/>
        <end position="371"/>
    </location>
</feature>
<evidence type="ECO:0000313" key="8">
    <source>
        <dbReference type="EMBL" id="MDR9890474.1"/>
    </source>
</evidence>
<comment type="cofactor">
    <cofactor evidence="1">
        <name>Mg(2+)</name>
        <dbReference type="ChEBI" id="CHEBI:18420"/>
    </cofactor>
</comment>
<dbReference type="InterPro" id="IPR043128">
    <property type="entry name" value="Rev_trsase/Diguanyl_cyclase"/>
</dbReference>
<dbReference type="PANTHER" id="PTHR45138:SF9">
    <property type="entry name" value="DIGUANYLATE CYCLASE DGCM-RELATED"/>
    <property type="match status" value="1"/>
</dbReference>
<evidence type="ECO:0000256" key="2">
    <source>
        <dbReference type="ARBA" id="ARBA00004665"/>
    </source>
</evidence>
<reference evidence="8" key="1">
    <citation type="submission" date="2022-12" db="EMBL/GenBank/DDBJ databases">
        <title>NDM-1 containing novel ST 2018 Pseudenterobacter timonensis.</title>
        <authorList>
            <person name="Halder G."/>
            <person name="Mandal S."/>
            <person name="Dutta S."/>
        </authorList>
    </citation>
    <scope>NUCLEOTIDE SEQUENCE</scope>
    <source>
        <strain evidence="8">CNCI147</strain>
    </source>
</reference>
<sequence length="377" mass="42179">MERRHNPPADLPSWPTREAMVARGLAINLPWLAFVNISFALMILLRDILFHDLPETSLVSARLMDTVDVAMGGIILLAVATVILSWRTMRGVSVMLMLLSLVWSLCCYWFVTRLHLPHIWPLAIILLLTAMAALYFYPTGLAAFIVPLWVTLPFASVSLNEALNIRFAVVWSLFTLILICGRFILLRWFDEAWARNQQNQRLIARLDLLAHQDPLTETANRRAMLHVLESAVSQQRRFSVMMLDVDYFKRYNDTYGHQAGDACLVRVARVLKKSVRGEEDRVARYGGEEFLTMLFDCDSEQAQEVAARVQKGLRHAAIPHASSPVSAVVTVSIGIATLAPGQTAAELIAAADAALYRAKEGGRNRWCSEITPPGEPS</sequence>
<keyword evidence="6" id="KW-0472">Membrane</keyword>
<dbReference type="EMBL" id="JAQGEC010000006">
    <property type="protein sequence ID" value="MDR9890474.1"/>
    <property type="molecule type" value="Genomic_DNA"/>
</dbReference>
<dbReference type="Pfam" id="PF17178">
    <property type="entry name" value="MASE5"/>
    <property type="match status" value="1"/>
</dbReference>
<feature type="transmembrane region" description="Helical" evidence="6">
    <location>
        <begin position="66"/>
        <end position="86"/>
    </location>
</feature>
<dbReference type="PROSITE" id="PS50887">
    <property type="entry name" value="GGDEF"/>
    <property type="match status" value="1"/>
</dbReference>
<feature type="transmembrane region" description="Helical" evidence="6">
    <location>
        <begin position="20"/>
        <end position="45"/>
    </location>
</feature>
<keyword evidence="4" id="KW-0342">GTP-binding</keyword>
<dbReference type="InterPro" id="IPR029787">
    <property type="entry name" value="Nucleotide_cyclase"/>
</dbReference>
<evidence type="ECO:0000256" key="3">
    <source>
        <dbReference type="ARBA" id="ARBA00012528"/>
    </source>
</evidence>
<dbReference type="Pfam" id="PF00990">
    <property type="entry name" value="GGDEF"/>
    <property type="match status" value="1"/>
</dbReference>
<keyword evidence="4" id="KW-0547">Nucleotide-binding</keyword>
<dbReference type="GO" id="GO:0005886">
    <property type="term" value="C:plasma membrane"/>
    <property type="evidence" value="ECO:0007669"/>
    <property type="project" value="TreeGrafter"/>
</dbReference>
<dbReference type="GO" id="GO:0005525">
    <property type="term" value="F:GTP binding"/>
    <property type="evidence" value="ECO:0007669"/>
    <property type="project" value="UniProtKB-KW"/>
</dbReference>
<dbReference type="RefSeq" id="WP_310825881.1">
    <property type="nucleotide sequence ID" value="NZ_JAQGEC010000006.1"/>
</dbReference>
<comment type="pathway">
    <text evidence="2">Purine metabolism; 3',5'-cyclic di-GMP biosynthesis.</text>
</comment>
<dbReference type="AlphaFoldDB" id="A0AAE4DN61"/>
<dbReference type="SMART" id="SM00267">
    <property type="entry name" value="GGDEF"/>
    <property type="match status" value="1"/>
</dbReference>
<dbReference type="GO" id="GO:1902201">
    <property type="term" value="P:negative regulation of bacterial-type flagellum-dependent cell motility"/>
    <property type="evidence" value="ECO:0007669"/>
    <property type="project" value="TreeGrafter"/>
</dbReference>
<feature type="transmembrane region" description="Helical" evidence="6">
    <location>
        <begin position="92"/>
        <end position="111"/>
    </location>
</feature>
<comment type="caution">
    <text evidence="8">The sequence shown here is derived from an EMBL/GenBank/DDBJ whole genome shotgun (WGS) entry which is preliminary data.</text>
</comment>
<keyword evidence="6" id="KW-1133">Transmembrane helix</keyword>
<dbReference type="Gene3D" id="3.30.70.270">
    <property type="match status" value="1"/>
</dbReference>
<dbReference type="CDD" id="cd01949">
    <property type="entry name" value="GGDEF"/>
    <property type="match status" value="1"/>
</dbReference>
<feature type="transmembrane region" description="Helical" evidence="6">
    <location>
        <begin position="123"/>
        <end position="145"/>
    </location>
</feature>
<dbReference type="GO" id="GO:0052621">
    <property type="term" value="F:diguanylate cyclase activity"/>
    <property type="evidence" value="ECO:0007669"/>
    <property type="project" value="UniProtKB-EC"/>
</dbReference>
<dbReference type="SUPFAM" id="SSF55073">
    <property type="entry name" value="Nucleotide cyclase"/>
    <property type="match status" value="1"/>
</dbReference>
<dbReference type="InterPro" id="IPR000160">
    <property type="entry name" value="GGDEF_dom"/>
</dbReference>
<name>A0AAE4DN61_9ENTR</name>
<dbReference type="GO" id="GO:0043709">
    <property type="term" value="P:cell adhesion involved in single-species biofilm formation"/>
    <property type="evidence" value="ECO:0007669"/>
    <property type="project" value="TreeGrafter"/>
</dbReference>